<dbReference type="AlphaFoldDB" id="F3YX87"/>
<evidence type="ECO:0008006" key="3">
    <source>
        <dbReference type="Google" id="ProtNLM"/>
    </source>
</evidence>
<proteinExistence type="predicted"/>
<dbReference type="KEGG" id="daf:Desaf_2259"/>
<accession>F3YX87</accession>
<protein>
    <recommendedName>
        <fullName evidence="3">PilZ domain-containing protein</fullName>
    </recommendedName>
</protein>
<keyword evidence="2" id="KW-1185">Reference proteome</keyword>
<reference evidence="1 2" key="1">
    <citation type="journal article" date="2011" name="J. Bacteriol.">
        <title>Genome sequence of the mercury-methylating and pleomorphic Desulfovibrio africanus Strain Walvis Bay.</title>
        <authorList>
            <person name="Brown S.D."/>
            <person name="Wall J.D."/>
            <person name="Kucken A.M."/>
            <person name="Gilmour C.C."/>
            <person name="Podar M."/>
            <person name="Brandt C.C."/>
            <person name="Teshima H."/>
            <person name="Detter J.C."/>
            <person name="Han C.S."/>
            <person name="Land M.L."/>
            <person name="Lucas S."/>
            <person name="Han J."/>
            <person name="Pennacchio L."/>
            <person name="Nolan M."/>
            <person name="Pitluck S."/>
            <person name="Woyke T."/>
            <person name="Goodwin L."/>
            <person name="Palumbo A.V."/>
            <person name="Elias D.A."/>
        </authorList>
    </citation>
    <scope>NUCLEOTIDE SEQUENCE [LARGE SCALE GENOMIC DNA]</scope>
    <source>
        <strain evidence="1 2">Walvis Bay</strain>
    </source>
</reference>
<sequence length="97" mass="10987">MQGEERLCLVRNEFGIFPMLLSSLSPAGATLEFKRTVDGNHFQPEQQVTLVGVDNRFEHLLREIVGRVVWFDMSYMGVTFDATLPADLDELRQDLGA</sequence>
<dbReference type="EMBL" id="CP003221">
    <property type="protein sequence ID" value="EGJ50585.1"/>
    <property type="molecule type" value="Genomic_DNA"/>
</dbReference>
<evidence type="ECO:0000313" key="1">
    <source>
        <dbReference type="EMBL" id="EGJ50585.1"/>
    </source>
</evidence>
<organism evidence="1 2">
    <name type="scientific">Desulfocurvibacter africanus subsp. africanus str. Walvis Bay</name>
    <dbReference type="NCBI Taxonomy" id="690850"/>
    <lineage>
        <taxon>Bacteria</taxon>
        <taxon>Pseudomonadati</taxon>
        <taxon>Thermodesulfobacteriota</taxon>
        <taxon>Desulfovibrionia</taxon>
        <taxon>Desulfovibrionales</taxon>
        <taxon>Desulfovibrionaceae</taxon>
        <taxon>Desulfocurvibacter</taxon>
    </lineage>
</organism>
<dbReference type="Proteomes" id="UP000007844">
    <property type="component" value="Chromosome"/>
</dbReference>
<evidence type="ECO:0000313" key="2">
    <source>
        <dbReference type="Proteomes" id="UP000007844"/>
    </source>
</evidence>
<name>F3YX87_DESAF</name>
<gene>
    <name evidence="1" type="ORF">Desaf_2259</name>
</gene>
<dbReference type="RefSeq" id="WP_014260299.1">
    <property type="nucleotide sequence ID" value="NC_016629.1"/>
</dbReference>
<dbReference type="HOGENOM" id="CLU_2342148_0_0_7"/>